<feature type="transmembrane region" description="Helical" evidence="12">
    <location>
        <begin position="91"/>
        <end position="115"/>
    </location>
</feature>
<keyword evidence="8 12" id="KW-0249">Electron transport</keyword>
<dbReference type="EMBL" id="JBHLUE010000019">
    <property type="protein sequence ID" value="MFC0567159.1"/>
    <property type="molecule type" value="Genomic_DNA"/>
</dbReference>
<feature type="transmembrane region" description="Helical" evidence="12">
    <location>
        <begin position="20"/>
        <end position="41"/>
    </location>
</feature>
<gene>
    <name evidence="13" type="ORF">ACFFHU_23850</name>
</gene>
<reference evidence="13 14" key="1">
    <citation type="submission" date="2024-09" db="EMBL/GenBank/DDBJ databases">
        <authorList>
            <person name="Sun Q."/>
            <person name="Mori K."/>
        </authorList>
    </citation>
    <scope>NUCLEOTIDE SEQUENCE [LARGE SCALE GENOMIC DNA]</scope>
    <source>
        <strain evidence="13 14">TBRC 2205</strain>
    </source>
</reference>
<evidence type="ECO:0000256" key="10">
    <source>
        <dbReference type="ARBA" id="ARBA00023004"/>
    </source>
</evidence>
<accession>A0ABV6P2F9</accession>
<keyword evidence="10 12" id="KW-0408">Iron</keyword>
<keyword evidence="9 12" id="KW-1133">Transmembrane helix</keyword>
<evidence type="ECO:0000256" key="9">
    <source>
        <dbReference type="ARBA" id="ARBA00022989"/>
    </source>
</evidence>
<evidence type="ECO:0000256" key="11">
    <source>
        <dbReference type="ARBA" id="ARBA00023136"/>
    </source>
</evidence>
<feature type="transmembrane region" description="Helical" evidence="12">
    <location>
        <begin position="53"/>
        <end position="71"/>
    </location>
</feature>
<keyword evidence="14" id="KW-1185">Reference proteome</keyword>
<dbReference type="RefSeq" id="WP_377342427.1">
    <property type="nucleotide sequence ID" value="NZ_JBHLUE010000019.1"/>
</dbReference>
<comment type="similarity">
    <text evidence="2 12">Belongs to the cytochrome ubiquinol oxidase subunit 1 family.</text>
</comment>
<evidence type="ECO:0000256" key="12">
    <source>
        <dbReference type="PIRNR" id="PIRNR006446"/>
    </source>
</evidence>
<comment type="caution">
    <text evidence="13">The sequence shown here is derived from an EMBL/GenBank/DDBJ whole genome shotgun (WGS) entry which is preliminary data.</text>
</comment>
<feature type="transmembrane region" description="Helical" evidence="12">
    <location>
        <begin position="364"/>
        <end position="385"/>
    </location>
</feature>
<keyword evidence="11 12" id="KW-0472">Membrane</keyword>
<dbReference type="Proteomes" id="UP001589894">
    <property type="component" value="Unassembled WGS sequence"/>
</dbReference>
<keyword evidence="5 12" id="KW-0349">Heme</keyword>
<name>A0ABV6P2F9_9ACTN</name>
<evidence type="ECO:0000256" key="3">
    <source>
        <dbReference type="ARBA" id="ARBA00022448"/>
    </source>
</evidence>
<keyword evidence="3 12" id="KW-0813">Transport</keyword>
<dbReference type="PANTHER" id="PTHR30365">
    <property type="entry name" value="CYTOCHROME D UBIQUINOL OXIDASE"/>
    <property type="match status" value="1"/>
</dbReference>
<evidence type="ECO:0000313" key="14">
    <source>
        <dbReference type="Proteomes" id="UP001589894"/>
    </source>
</evidence>
<feature type="transmembrane region" description="Helical" evidence="12">
    <location>
        <begin position="127"/>
        <end position="150"/>
    </location>
</feature>
<comment type="subcellular location">
    <subcellularLocation>
        <location evidence="1">Cell membrane</location>
        <topology evidence="1">Multi-pass membrane protein</topology>
    </subcellularLocation>
</comment>
<dbReference type="Pfam" id="PF01654">
    <property type="entry name" value="Cyt_bd_oxida_I"/>
    <property type="match status" value="1"/>
</dbReference>
<proteinExistence type="inferred from homology"/>
<feature type="transmembrane region" description="Helical" evidence="12">
    <location>
        <begin position="405"/>
        <end position="431"/>
    </location>
</feature>
<dbReference type="PANTHER" id="PTHR30365:SF15">
    <property type="entry name" value="CYTOCHROME BD UBIQUINOL OXIDASE SUBUNIT 1"/>
    <property type="match status" value="1"/>
</dbReference>
<keyword evidence="7 12" id="KW-0479">Metal-binding</keyword>
<dbReference type="PIRSF" id="PIRSF006446">
    <property type="entry name" value="Cyt_quinol_oxidase_1"/>
    <property type="match status" value="1"/>
</dbReference>
<evidence type="ECO:0000256" key="8">
    <source>
        <dbReference type="ARBA" id="ARBA00022982"/>
    </source>
</evidence>
<keyword evidence="6 12" id="KW-0812">Transmembrane</keyword>
<evidence type="ECO:0000256" key="2">
    <source>
        <dbReference type="ARBA" id="ARBA00009819"/>
    </source>
</evidence>
<evidence type="ECO:0000256" key="6">
    <source>
        <dbReference type="ARBA" id="ARBA00022692"/>
    </source>
</evidence>
<keyword evidence="4 12" id="KW-1003">Cell membrane</keyword>
<evidence type="ECO:0000256" key="1">
    <source>
        <dbReference type="ARBA" id="ARBA00004651"/>
    </source>
</evidence>
<sequence>MDALDLARWQFGITTVYHFFFVPVTIGLAGLVAVLQTAWVRTDRPEYLRATRFWGKLFLINFAMGVVTGIVQEFQFGMNWSAYSRFVGDIFGAPLAVEGLLAFFLESTFLGLWIFGWDRLPKRLHLATIWLAAAGTVLSAYFILAANSWMQHPVGFVYNPVTGRAELTDIVAVLTNSTTLVTFPHTIAAAFLTAGVVMLAVCAWHLSRASEVAVFRPSLRLALWVVAIAGVLLVATGDLQARVMTHQQPMKMAAAEALYDTSGPASFSVFTVGTLDGRREVVSLRVPHALSLLATGRPDGTVEGINDVQRRYEQTYGPGDYRPVVPVTYWSFRLMIGFGALVTLLAFAGLWLTRGGRLPAGRWFWRAGVWAVGLPFLANSMGWIFTELGRQPWVVFGVLRTAAGVSPTVGVGAVATSLAVFTLLYGALAVVEVGLVLRAVKAGPPLAEPPAPIDGADDARPLAFAY</sequence>
<feature type="transmembrane region" description="Helical" evidence="12">
    <location>
        <begin position="187"/>
        <end position="206"/>
    </location>
</feature>
<evidence type="ECO:0000256" key="5">
    <source>
        <dbReference type="ARBA" id="ARBA00022617"/>
    </source>
</evidence>
<organism evidence="13 14">
    <name type="scientific">Plantactinospora siamensis</name>
    <dbReference type="NCBI Taxonomy" id="555372"/>
    <lineage>
        <taxon>Bacteria</taxon>
        <taxon>Bacillati</taxon>
        <taxon>Actinomycetota</taxon>
        <taxon>Actinomycetes</taxon>
        <taxon>Micromonosporales</taxon>
        <taxon>Micromonosporaceae</taxon>
        <taxon>Plantactinospora</taxon>
    </lineage>
</organism>
<feature type="transmembrane region" description="Helical" evidence="12">
    <location>
        <begin position="218"/>
        <end position="236"/>
    </location>
</feature>
<protein>
    <submittedName>
        <fullName evidence="13">Cytochrome ubiquinol oxidase subunit I</fullName>
    </submittedName>
</protein>
<feature type="transmembrane region" description="Helical" evidence="12">
    <location>
        <begin position="330"/>
        <end position="352"/>
    </location>
</feature>
<evidence type="ECO:0000256" key="4">
    <source>
        <dbReference type="ARBA" id="ARBA00022475"/>
    </source>
</evidence>
<evidence type="ECO:0000256" key="7">
    <source>
        <dbReference type="ARBA" id="ARBA00022723"/>
    </source>
</evidence>
<evidence type="ECO:0000313" key="13">
    <source>
        <dbReference type="EMBL" id="MFC0567159.1"/>
    </source>
</evidence>
<dbReference type="InterPro" id="IPR002585">
    <property type="entry name" value="Cyt-d_ubiquinol_oxidase_su_1"/>
</dbReference>